<protein>
    <submittedName>
        <fullName evidence="1">Uncharacterized protein</fullName>
    </submittedName>
</protein>
<name>A0A2S2PBG6_SCHGA</name>
<sequence>MGLPKRFVLFNSDQLKIDTAVSYQNNKEKLHVKRACRISSDRWAVDGVAYIIYTETTSPSPLTTSRDDERVRGNHIIYYIMNKSIQRSGWFPPMTRCGRIVHTGVYKLFFYYHLILLLCF</sequence>
<reference evidence="1" key="1">
    <citation type="submission" date="2018-04" db="EMBL/GenBank/DDBJ databases">
        <title>Transcriptome of Schizaphis graminum biotype I.</title>
        <authorList>
            <person name="Scully E.D."/>
            <person name="Geib S.M."/>
            <person name="Palmer N.A."/>
            <person name="Koch K."/>
            <person name="Bradshaw J."/>
            <person name="Heng-Moss T."/>
            <person name="Sarath G."/>
        </authorList>
    </citation>
    <scope>NUCLEOTIDE SEQUENCE</scope>
</reference>
<proteinExistence type="predicted"/>
<evidence type="ECO:0000313" key="1">
    <source>
        <dbReference type="EMBL" id="MBY26745.1"/>
    </source>
</evidence>
<dbReference type="EMBL" id="GGMR01014126">
    <property type="protein sequence ID" value="MBY26745.1"/>
    <property type="molecule type" value="Transcribed_RNA"/>
</dbReference>
<dbReference type="AlphaFoldDB" id="A0A2S2PBG6"/>
<gene>
    <name evidence="1" type="ORF">g.123064</name>
</gene>
<accession>A0A2S2PBG6</accession>
<organism evidence="1">
    <name type="scientific">Schizaphis graminum</name>
    <name type="common">Green bug aphid</name>
    <dbReference type="NCBI Taxonomy" id="13262"/>
    <lineage>
        <taxon>Eukaryota</taxon>
        <taxon>Metazoa</taxon>
        <taxon>Ecdysozoa</taxon>
        <taxon>Arthropoda</taxon>
        <taxon>Hexapoda</taxon>
        <taxon>Insecta</taxon>
        <taxon>Pterygota</taxon>
        <taxon>Neoptera</taxon>
        <taxon>Paraneoptera</taxon>
        <taxon>Hemiptera</taxon>
        <taxon>Sternorrhyncha</taxon>
        <taxon>Aphidomorpha</taxon>
        <taxon>Aphidoidea</taxon>
        <taxon>Aphididae</taxon>
        <taxon>Aphidini</taxon>
        <taxon>Schizaphis</taxon>
    </lineage>
</organism>